<comment type="caution">
    <text evidence="1">The sequence shown here is derived from an EMBL/GenBank/DDBJ whole genome shotgun (WGS) entry which is preliminary data.</text>
</comment>
<dbReference type="EMBL" id="JAOYFB010000005">
    <property type="protein sequence ID" value="KAK4016285.1"/>
    <property type="molecule type" value="Genomic_DNA"/>
</dbReference>
<name>A0ABQ9ZUH8_9CRUS</name>
<evidence type="ECO:0000313" key="2">
    <source>
        <dbReference type="Proteomes" id="UP001234178"/>
    </source>
</evidence>
<accession>A0ABQ9ZUH8</accession>
<dbReference type="Proteomes" id="UP001234178">
    <property type="component" value="Unassembled WGS sequence"/>
</dbReference>
<proteinExistence type="predicted"/>
<organism evidence="1 2">
    <name type="scientific">Daphnia magna</name>
    <dbReference type="NCBI Taxonomy" id="35525"/>
    <lineage>
        <taxon>Eukaryota</taxon>
        <taxon>Metazoa</taxon>
        <taxon>Ecdysozoa</taxon>
        <taxon>Arthropoda</taxon>
        <taxon>Crustacea</taxon>
        <taxon>Branchiopoda</taxon>
        <taxon>Diplostraca</taxon>
        <taxon>Cladocera</taxon>
        <taxon>Anomopoda</taxon>
        <taxon>Daphniidae</taxon>
        <taxon>Daphnia</taxon>
    </lineage>
</organism>
<gene>
    <name evidence="1" type="ORF">OUZ56_031236</name>
</gene>
<sequence length="78" mass="8696">MMLQSSSVRQAHTNRLALMEPCGFHCCLAEAAKSIILQIKPNKLSVAQVFCRLLKDVSRFSRFGGLKEKGINPYGFPI</sequence>
<evidence type="ECO:0000313" key="1">
    <source>
        <dbReference type="EMBL" id="KAK4016285.1"/>
    </source>
</evidence>
<reference evidence="1 2" key="1">
    <citation type="journal article" date="2023" name="Nucleic Acids Res.">
        <title>The hologenome of Daphnia magna reveals possible DNA methylation and microbiome-mediated evolution of the host genome.</title>
        <authorList>
            <person name="Chaturvedi A."/>
            <person name="Li X."/>
            <person name="Dhandapani V."/>
            <person name="Marshall H."/>
            <person name="Kissane S."/>
            <person name="Cuenca-Cambronero M."/>
            <person name="Asole G."/>
            <person name="Calvet F."/>
            <person name="Ruiz-Romero M."/>
            <person name="Marangio P."/>
            <person name="Guigo R."/>
            <person name="Rago D."/>
            <person name="Mirbahai L."/>
            <person name="Eastwood N."/>
            <person name="Colbourne J.K."/>
            <person name="Zhou J."/>
            <person name="Mallon E."/>
            <person name="Orsini L."/>
        </authorList>
    </citation>
    <scope>NUCLEOTIDE SEQUENCE [LARGE SCALE GENOMIC DNA]</scope>
    <source>
        <strain evidence="1">LRV0_1</strain>
    </source>
</reference>
<keyword evidence="2" id="KW-1185">Reference proteome</keyword>
<protein>
    <submittedName>
        <fullName evidence="1">Uncharacterized protein</fullName>
    </submittedName>
</protein>